<feature type="domain" description="Galactose-1-phosphate uridyl transferase C-terminal" evidence="4">
    <location>
        <begin position="172"/>
        <end position="314"/>
    </location>
</feature>
<keyword evidence="2" id="KW-0862">Zinc</keyword>
<dbReference type="OrthoDB" id="9769064at2"/>
<dbReference type="Gene3D" id="3.30.428.10">
    <property type="entry name" value="HIT-like"/>
    <property type="match status" value="3"/>
</dbReference>
<feature type="binding site" evidence="2">
    <location>
        <position position="42"/>
    </location>
    <ligand>
        <name>Zn(2+)</name>
        <dbReference type="ChEBI" id="CHEBI:29105"/>
    </ligand>
</feature>
<dbReference type="RefSeq" id="WP_145063092.1">
    <property type="nucleotide sequence ID" value="NZ_CP036263.1"/>
</dbReference>
<comment type="cofactor">
    <cofactor evidence="2">
        <name>Zn(2+)</name>
        <dbReference type="ChEBI" id="CHEBI:29105"/>
    </cofactor>
    <text evidence="2">Binds 1 zinc ion per subunit.</text>
</comment>
<organism evidence="6 7">
    <name type="scientific">Adhaeretor mobilis</name>
    <dbReference type="NCBI Taxonomy" id="1930276"/>
    <lineage>
        <taxon>Bacteria</taxon>
        <taxon>Pseudomonadati</taxon>
        <taxon>Planctomycetota</taxon>
        <taxon>Planctomycetia</taxon>
        <taxon>Pirellulales</taxon>
        <taxon>Lacipirellulaceae</taxon>
        <taxon>Adhaeretor</taxon>
    </lineage>
</organism>
<dbReference type="Pfam" id="PF02744">
    <property type="entry name" value="GalP_UDP_tr_C"/>
    <property type="match status" value="1"/>
</dbReference>
<dbReference type="KEGG" id="amob:HG15A2_44660"/>
<dbReference type="GO" id="GO:0006012">
    <property type="term" value="P:galactose metabolic process"/>
    <property type="evidence" value="ECO:0007669"/>
    <property type="project" value="InterPro"/>
</dbReference>
<feature type="binding site" evidence="2">
    <location>
        <position position="145"/>
    </location>
    <ligand>
        <name>Zn(2+)</name>
        <dbReference type="ChEBI" id="CHEBI:29105"/>
    </ligand>
</feature>
<dbReference type="PANTHER" id="PTHR42763:SF2">
    <property type="entry name" value="ADP-GLUCOSE PHOSPHORYLASE"/>
    <property type="match status" value="1"/>
</dbReference>
<keyword evidence="6" id="KW-0808">Transferase</keyword>
<dbReference type="InterPro" id="IPR036265">
    <property type="entry name" value="HIT-like_sf"/>
</dbReference>
<dbReference type="InterPro" id="IPR005850">
    <property type="entry name" value="GalP_Utransf_C"/>
</dbReference>
<dbReference type="InterPro" id="IPR001937">
    <property type="entry name" value="GalP_UDPtransf1"/>
</dbReference>
<dbReference type="GO" id="GO:0008270">
    <property type="term" value="F:zinc ion binding"/>
    <property type="evidence" value="ECO:0007669"/>
    <property type="project" value="InterPro"/>
</dbReference>
<dbReference type="PIRSF" id="PIRSF000808">
    <property type="entry name" value="GalT"/>
    <property type="match status" value="1"/>
</dbReference>
<comment type="cofactor">
    <cofactor evidence="3">
        <name>Fe cation</name>
        <dbReference type="ChEBI" id="CHEBI:24875"/>
    </cofactor>
    <text evidence="3">Binds 1 Fe cation per subunit.</text>
</comment>
<accession>A0A517N1V4</accession>
<dbReference type="Proteomes" id="UP000319852">
    <property type="component" value="Chromosome"/>
</dbReference>
<evidence type="ECO:0000256" key="2">
    <source>
        <dbReference type="PIRSR" id="PIRSR000808-3"/>
    </source>
</evidence>
<dbReference type="InterPro" id="IPR046322">
    <property type="entry name" value="DUF4931"/>
</dbReference>
<feature type="active site" description="Tele-UMP-histidine intermediate" evidence="1">
    <location>
        <position position="147"/>
    </location>
</feature>
<evidence type="ECO:0000256" key="1">
    <source>
        <dbReference type="PIRSR" id="PIRSR000808-1"/>
    </source>
</evidence>
<dbReference type="EMBL" id="CP036263">
    <property type="protein sequence ID" value="QDT01124.1"/>
    <property type="molecule type" value="Genomic_DNA"/>
</dbReference>
<gene>
    <name evidence="6" type="primary">galT</name>
    <name evidence="6" type="ORF">HG15A2_44660</name>
</gene>
<dbReference type="PANTHER" id="PTHR42763">
    <property type="entry name" value="ADP-GLUCOSE PHOSPHORYLASE"/>
    <property type="match status" value="1"/>
</dbReference>
<feature type="binding site" evidence="3">
    <location>
        <position position="163"/>
    </location>
    <ligand>
        <name>Fe cation</name>
        <dbReference type="ChEBI" id="CHEBI:24875"/>
    </ligand>
</feature>
<reference evidence="6 7" key="1">
    <citation type="submission" date="2019-02" db="EMBL/GenBank/DDBJ databases">
        <title>Deep-cultivation of Planctomycetes and their phenomic and genomic characterization uncovers novel biology.</title>
        <authorList>
            <person name="Wiegand S."/>
            <person name="Jogler M."/>
            <person name="Boedeker C."/>
            <person name="Pinto D."/>
            <person name="Vollmers J."/>
            <person name="Rivas-Marin E."/>
            <person name="Kohn T."/>
            <person name="Peeters S.H."/>
            <person name="Heuer A."/>
            <person name="Rast P."/>
            <person name="Oberbeckmann S."/>
            <person name="Bunk B."/>
            <person name="Jeske O."/>
            <person name="Meyerdierks A."/>
            <person name="Storesund J.E."/>
            <person name="Kallscheuer N."/>
            <person name="Luecker S."/>
            <person name="Lage O.M."/>
            <person name="Pohl T."/>
            <person name="Merkel B.J."/>
            <person name="Hornburger P."/>
            <person name="Mueller R.-W."/>
            <person name="Bruemmer F."/>
            <person name="Labrenz M."/>
            <person name="Spormann A.M."/>
            <person name="Op den Camp H."/>
            <person name="Overmann J."/>
            <person name="Amann R."/>
            <person name="Jetten M.S.M."/>
            <person name="Mascher T."/>
            <person name="Medema M.H."/>
            <person name="Devos D.P."/>
            <person name="Kaster A.-K."/>
            <person name="Ovreas L."/>
            <person name="Rohde M."/>
            <person name="Galperin M.Y."/>
            <person name="Jogler C."/>
        </authorList>
    </citation>
    <scope>NUCLEOTIDE SEQUENCE [LARGE SCALE GENOMIC DNA]</scope>
    <source>
        <strain evidence="6 7">HG15A2</strain>
    </source>
</reference>
<evidence type="ECO:0000259" key="4">
    <source>
        <dbReference type="Pfam" id="PF02744"/>
    </source>
</evidence>
<feature type="binding site" evidence="2">
    <location>
        <position position="94"/>
    </location>
    <ligand>
        <name>Zn(2+)</name>
        <dbReference type="ChEBI" id="CHEBI:29105"/>
    </ligand>
</feature>
<proteinExistence type="predicted"/>
<evidence type="ECO:0000256" key="3">
    <source>
        <dbReference type="PIRSR" id="PIRSR000808-4"/>
    </source>
</evidence>
<feature type="binding site" evidence="2">
    <location>
        <position position="45"/>
    </location>
    <ligand>
        <name>Zn(2+)</name>
        <dbReference type="ChEBI" id="CHEBI:29105"/>
    </ligand>
</feature>
<evidence type="ECO:0000259" key="5">
    <source>
        <dbReference type="Pfam" id="PF16285"/>
    </source>
</evidence>
<dbReference type="SUPFAM" id="SSF54197">
    <property type="entry name" value="HIT-like"/>
    <property type="match status" value="2"/>
</dbReference>
<name>A0A517N1V4_9BACT</name>
<sequence>MNELRIDPLTGLQVLMAADRERRPQDFQPELAATAQASAGTCPFCVGNETETPTPLGEICDLHGNWLVRVVPNKYPALTGELGAQEVFVESPEHLVDATLIDAEQWSLILRLQLERFRARLSEENIESVALFKNSGPTAGATLAHVHSQLMAFSFVPLGFAREAAGARGLRKQHGNCYFCETIAAEAASQDRFVGATENFIIICPYAARRPYEVWLLPRTHSARFEQLPAVQIDELAGALLGMQKAVRKVLPTADYNLMLHTSPTTAPTDDPDEQAYHWHWRLLPRTARFAGVELGSGVLVNTVLPEVAAEQLRDAFE</sequence>
<dbReference type="Pfam" id="PF16285">
    <property type="entry name" value="DUF4931_N"/>
    <property type="match status" value="1"/>
</dbReference>
<dbReference type="EC" id="2.7.7.12" evidence="6"/>
<evidence type="ECO:0000313" key="7">
    <source>
        <dbReference type="Proteomes" id="UP000319852"/>
    </source>
</evidence>
<dbReference type="InterPro" id="IPR053177">
    <property type="entry name" value="ADP-glucose_phosphorylase"/>
</dbReference>
<dbReference type="GO" id="GO:0008108">
    <property type="term" value="F:UDP-glucose:hexose-1-phosphate uridylyltransferase activity"/>
    <property type="evidence" value="ECO:0007669"/>
    <property type="project" value="UniProtKB-EC"/>
</dbReference>
<evidence type="ECO:0000313" key="6">
    <source>
        <dbReference type="EMBL" id="QDT01124.1"/>
    </source>
</evidence>
<keyword evidence="3" id="KW-0408">Iron</keyword>
<protein>
    <submittedName>
        <fullName evidence="6">Galactose-1-phosphate uridylyltransferase</fullName>
        <ecNumber evidence="6">2.7.7.12</ecNumber>
    </submittedName>
</protein>
<feature type="binding site" evidence="3">
    <location>
        <position position="278"/>
    </location>
    <ligand>
        <name>Fe cation</name>
        <dbReference type="ChEBI" id="CHEBI:24875"/>
    </ligand>
</feature>
<keyword evidence="2" id="KW-0479">Metal-binding</keyword>
<keyword evidence="6" id="KW-0548">Nucleotidyltransferase</keyword>
<feature type="binding site" evidence="3">
    <location>
        <position position="280"/>
    </location>
    <ligand>
        <name>Fe cation</name>
        <dbReference type="ChEBI" id="CHEBI:24875"/>
    </ligand>
</feature>
<keyword evidence="7" id="KW-1185">Reference proteome</keyword>
<dbReference type="AlphaFoldDB" id="A0A517N1V4"/>
<feature type="binding site" evidence="3">
    <location>
        <position position="261"/>
    </location>
    <ligand>
        <name>Fe cation</name>
        <dbReference type="ChEBI" id="CHEBI:24875"/>
    </ligand>
</feature>
<feature type="domain" description="DUF4931" evidence="5">
    <location>
        <begin position="38"/>
        <end position="153"/>
    </location>
</feature>